<feature type="domain" description="PhoU" evidence="7">
    <location>
        <begin position="460"/>
        <end position="545"/>
    </location>
</feature>
<dbReference type="InterPro" id="IPR003841">
    <property type="entry name" value="Na/Pi_transpt"/>
</dbReference>
<keyword evidence="4 6" id="KW-1133">Transmembrane helix</keyword>
<evidence type="ECO:0000256" key="6">
    <source>
        <dbReference type="SAM" id="Phobius"/>
    </source>
</evidence>
<accession>A0A5J5HQU6</accession>
<dbReference type="InterPro" id="IPR004633">
    <property type="entry name" value="NaPi_cotrn-rel/YqeW-like"/>
</dbReference>
<evidence type="ECO:0000256" key="5">
    <source>
        <dbReference type="ARBA" id="ARBA00023136"/>
    </source>
</evidence>
<evidence type="ECO:0000256" key="4">
    <source>
        <dbReference type="ARBA" id="ARBA00022989"/>
    </source>
</evidence>
<dbReference type="SUPFAM" id="SSF109755">
    <property type="entry name" value="PhoU-like"/>
    <property type="match status" value="1"/>
</dbReference>
<name>A0A5J5HQU6_9BACI</name>
<keyword evidence="3 6" id="KW-0812">Transmembrane</keyword>
<dbReference type="Proteomes" id="UP000326671">
    <property type="component" value="Unassembled WGS sequence"/>
</dbReference>
<feature type="transmembrane region" description="Helical" evidence="6">
    <location>
        <begin position="290"/>
        <end position="314"/>
    </location>
</feature>
<evidence type="ECO:0000313" key="9">
    <source>
        <dbReference type="Proteomes" id="UP000326671"/>
    </source>
</evidence>
<feature type="transmembrane region" description="Helical" evidence="6">
    <location>
        <begin position="184"/>
        <end position="211"/>
    </location>
</feature>
<dbReference type="NCBIfam" id="TIGR00704">
    <property type="entry name" value="NaPi_cotrn_rel"/>
    <property type="match status" value="1"/>
</dbReference>
<keyword evidence="9" id="KW-1185">Reference proteome</keyword>
<proteinExistence type="predicted"/>
<feature type="transmembrane region" description="Helical" evidence="6">
    <location>
        <begin position="15"/>
        <end position="37"/>
    </location>
</feature>
<evidence type="ECO:0000256" key="1">
    <source>
        <dbReference type="ARBA" id="ARBA00004651"/>
    </source>
</evidence>
<feature type="domain" description="PhoU" evidence="7">
    <location>
        <begin position="358"/>
        <end position="440"/>
    </location>
</feature>
<sequence>MWSGVGNVDLESQRMLFELLGGLGIFLYGIATMRTGLQNCAGNKLKDILDRFTTNPLIGFLAGILVTVMIQSSTATTVITVGLVSVGFMTLRQAIGVILGANIGTTVTAIIIGFNIEEYSLLIIAIGSFLVFLFNKKTIQNVGQIIFGLGALFYGLDLFRLGMEPIGKLEVFKELVVQLSSMPLLGVLSGTISTMLIHSSSAAVGILQGLYADSLLSIEAALPILYGDNIGTTLTAVIVSLGASTAAKRAAGIHVLINVIGTILFLILLKPFAAFILWNTSVMHLSPEMAIAFAHAIYNILSSLLFLPFINVLILSIKKLIPGEDSVIEYRVKRLDSHLIKQSTVIALGQAKEEVIYMGKFAIKGLEDSHLFFKTKKDRYANSSKQIAEFLNSLERKITKYLVDIGLCSLSDIELEEQNKLIHTVRDIERIGHLFENIIEHSNYQLAIRVNLTDHALECLEKMFELTVGTVQESITALDQNNKELAKKVIEKEFLINKIEEELRTQHVNRLQSGEYSPQAGIVFMDMISNLEQIGNHAVNIANRIVTEQTFYSEIR</sequence>
<feature type="transmembrane region" description="Helical" evidence="6">
    <location>
        <begin position="223"/>
        <end position="243"/>
    </location>
</feature>
<comment type="subcellular location">
    <subcellularLocation>
        <location evidence="1">Cell membrane</location>
        <topology evidence="1">Multi-pass membrane protein</topology>
    </subcellularLocation>
</comment>
<evidence type="ECO:0000256" key="2">
    <source>
        <dbReference type="ARBA" id="ARBA00022475"/>
    </source>
</evidence>
<dbReference type="GO" id="GO:0005886">
    <property type="term" value="C:plasma membrane"/>
    <property type="evidence" value="ECO:0007669"/>
    <property type="project" value="UniProtKB-SubCell"/>
</dbReference>
<keyword evidence="2" id="KW-1003">Cell membrane</keyword>
<dbReference type="InterPro" id="IPR038078">
    <property type="entry name" value="PhoU-like_sf"/>
</dbReference>
<gene>
    <name evidence="8" type="ORF">F4V44_13285</name>
</gene>
<keyword evidence="5 6" id="KW-0472">Membrane</keyword>
<dbReference type="AlphaFoldDB" id="A0A5J5HQU6"/>
<feature type="transmembrane region" description="Helical" evidence="6">
    <location>
        <begin position="255"/>
        <end position="278"/>
    </location>
</feature>
<dbReference type="Pfam" id="PF02690">
    <property type="entry name" value="Na_Pi_cotrans"/>
    <property type="match status" value="2"/>
</dbReference>
<evidence type="ECO:0000259" key="7">
    <source>
        <dbReference type="Pfam" id="PF01895"/>
    </source>
</evidence>
<dbReference type="Gene3D" id="1.20.58.220">
    <property type="entry name" value="Phosphate transport system protein phou homolog 2, domain 2"/>
    <property type="match status" value="1"/>
</dbReference>
<reference evidence="8 9" key="1">
    <citation type="submission" date="2019-09" db="EMBL/GenBank/DDBJ databases">
        <title>Whole genome sequences of isolates from the Mars Exploration Rovers.</title>
        <authorList>
            <person name="Seuylemezian A."/>
            <person name="Vaishampayan P."/>
        </authorList>
    </citation>
    <scope>NUCLEOTIDE SEQUENCE [LARGE SCALE GENOMIC DNA]</scope>
    <source>
        <strain evidence="8 9">MER_TA_151</strain>
    </source>
</reference>
<feature type="transmembrane region" description="Helical" evidence="6">
    <location>
        <begin position="119"/>
        <end position="136"/>
    </location>
</feature>
<feature type="transmembrane region" description="Helical" evidence="6">
    <location>
        <begin position="142"/>
        <end position="163"/>
    </location>
</feature>
<evidence type="ECO:0000313" key="8">
    <source>
        <dbReference type="EMBL" id="KAA9023625.1"/>
    </source>
</evidence>
<feature type="transmembrane region" description="Helical" evidence="6">
    <location>
        <begin position="57"/>
        <end position="88"/>
    </location>
</feature>
<dbReference type="GO" id="GO:0044341">
    <property type="term" value="P:sodium-dependent phosphate transport"/>
    <property type="evidence" value="ECO:0007669"/>
    <property type="project" value="InterPro"/>
</dbReference>
<organism evidence="8 9">
    <name type="scientific">Niallia endozanthoxylica</name>
    <dbReference type="NCBI Taxonomy" id="2036016"/>
    <lineage>
        <taxon>Bacteria</taxon>
        <taxon>Bacillati</taxon>
        <taxon>Bacillota</taxon>
        <taxon>Bacilli</taxon>
        <taxon>Bacillales</taxon>
        <taxon>Bacillaceae</taxon>
        <taxon>Niallia</taxon>
    </lineage>
</organism>
<dbReference type="GO" id="GO:0005436">
    <property type="term" value="F:sodium:phosphate symporter activity"/>
    <property type="evidence" value="ECO:0007669"/>
    <property type="project" value="InterPro"/>
</dbReference>
<evidence type="ECO:0000256" key="3">
    <source>
        <dbReference type="ARBA" id="ARBA00022692"/>
    </source>
</evidence>
<dbReference type="PANTHER" id="PTHR10010">
    <property type="entry name" value="SOLUTE CARRIER FAMILY 34 SODIUM PHOSPHATE , MEMBER 2-RELATED"/>
    <property type="match status" value="1"/>
</dbReference>
<dbReference type="PANTHER" id="PTHR10010:SF46">
    <property type="entry name" value="SODIUM-DEPENDENT PHOSPHATE TRANSPORT PROTEIN 2B"/>
    <property type="match status" value="1"/>
</dbReference>
<feature type="transmembrane region" description="Helical" evidence="6">
    <location>
        <begin position="94"/>
        <end position="112"/>
    </location>
</feature>
<dbReference type="InterPro" id="IPR026022">
    <property type="entry name" value="PhoU_dom"/>
</dbReference>
<protein>
    <submittedName>
        <fullName evidence="8">Na/Pi cotransporter family protein</fullName>
    </submittedName>
</protein>
<dbReference type="EMBL" id="VYKL01000019">
    <property type="protein sequence ID" value="KAA9023625.1"/>
    <property type="molecule type" value="Genomic_DNA"/>
</dbReference>
<dbReference type="Pfam" id="PF01895">
    <property type="entry name" value="PhoU"/>
    <property type="match status" value="2"/>
</dbReference>
<comment type="caution">
    <text evidence="8">The sequence shown here is derived from an EMBL/GenBank/DDBJ whole genome shotgun (WGS) entry which is preliminary data.</text>
</comment>
<dbReference type="NCBIfam" id="NF037997">
    <property type="entry name" value="Na_Pi_symport"/>
    <property type="match status" value="1"/>
</dbReference>
<dbReference type="OrthoDB" id="9763003at2"/>